<dbReference type="STRING" id="760192.Halhy_6171"/>
<keyword evidence="4" id="KW-1133">Transmembrane helix</keyword>
<dbReference type="SUPFAM" id="SSF48452">
    <property type="entry name" value="TPR-like"/>
    <property type="match status" value="1"/>
</dbReference>
<name>F4L3P3_HALH1</name>
<dbReference type="eggNOG" id="COG0457">
    <property type="taxonomic scope" value="Bacteria"/>
</dbReference>
<dbReference type="PROSITE" id="PS50005">
    <property type="entry name" value="TPR"/>
    <property type="match status" value="2"/>
</dbReference>
<keyword evidence="2 3" id="KW-0802">TPR repeat</keyword>
<gene>
    <name evidence="5" type="ordered locus">Halhy_6171</name>
</gene>
<reference evidence="5 6" key="1">
    <citation type="journal article" date="2011" name="Stand. Genomic Sci.">
        <title>Complete genome sequence of Haliscomenobacter hydrossis type strain (O).</title>
        <authorList>
            <consortium name="US DOE Joint Genome Institute (JGI-PGF)"/>
            <person name="Daligault H."/>
            <person name="Lapidus A."/>
            <person name="Zeytun A."/>
            <person name="Nolan M."/>
            <person name="Lucas S."/>
            <person name="Del Rio T.G."/>
            <person name="Tice H."/>
            <person name="Cheng J.F."/>
            <person name="Tapia R."/>
            <person name="Han C."/>
            <person name="Goodwin L."/>
            <person name="Pitluck S."/>
            <person name="Liolios K."/>
            <person name="Pagani I."/>
            <person name="Ivanova N."/>
            <person name="Huntemann M."/>
            <person name="Mavromatis K."/>
            <person name="Mikhailova N."/>
            <person name="Pati A."/>
            <person name="Chen A."/>
            <person name="Palaniappan K."/>
            <person name="Land M."/>
            <person name="Hauser L."/>
            <person name="Brambilla E.M."/>
            <person name="Rohde M."/>
            <person name="Verbarg S."/>
            <person name="Goker M."/>
            <person name="Bristow J."/>
            <person name="Eisen J.A."/>
            <person name="Markowitz V."/>
            <person name="Hugenholtz P."/>
            <person name="Kyrpides N.C."/>
            <person name="Klenk H.P."/>
            <person name="Woyke T."/>
        </authorList>
    </citation>
    <scope>NUCLEOTIDE SEQUENCE [LARGE SCALE GENOMIC DNA]</scope>
    <source>
        <strain evidence="6">ATCC 27775 / DSM 1100 / LMG 10767 / O</strain>
    </source>
</reference>
<feature type="repeat" description="TPR" evidence="3">
    <location>
        <begin position="103"/>
        <end position="136"/>
    </location>
</feature>
<dbReference type="KEGG" id="hhy:Halhy_6171"/>
<dbReference type="Pfam" id="PF07719">
    <property type="entry name" value="TPR_2"/>
    <property type="match status" value="1"/>
</dbReference>
<dbReference type="InterPro" id="IPR051685">
    <property type="entry name" value="Ycf3/AcsC/BcsC/TPR_MFPF"/>
</dbReference>
<dbReference type="HOGENOM" id="CLU_050985_0_0_10"/>
<dbReference type="InterPro" id="IPR011990">
    <property type="entry name" value="TPR-like_helical_dom_sf"/>
</dbReference>
<reference key="2">
    <citation type="submission" date="2011-04" db="EMBL/GenBank/DDBJ databases">
        <title>Complete sequence of chromosome of Haliscomenobacter hydrossis DSM 1100.</title>
        <authorList>
            <consortium name="US DOE Joint Genome Institute (JGI-PGF)"/>
            <person name="Lucas S."/>
            <person name="Han J."/>
            <person name="Lapidus A."/>
            <person name="Bruce D."/>
            <person name="Goodwin L."/>
            <person name="Pitluck S."/>
            <person name="Peters L."/>
            <person name="Kyrpides N."/>
            <person name="Mavromatis K."/>
            <person name="Ivanova N."/>
            <person name="Ovchinnikova G."/>
            <person name="Pagani I."/>
            <person name="Daligault H."/>
            <person name="Detter J.C."/>
            <person name="Han C."/>
            <person name="Land M."/>
            <person name="Hauser L."/>
            <person name="Markowitz V."/>
            <person name="Cheng J.-F."/>
            <person name="Hugenholtz P."/>
            <person name="Woyke T."/>
            <person name="Wu D."/>
            <person name="Verbarg S."/>
            <person name="Frueling A."/>
            <person name="Brambilla E."/>
            <person name="Klenk H.-P."/>
            <person name="Eisen J.A."/>
        </authorList>
    </citation>
    <scope>NUCLEOTIDE SEQUENCE</scope>
    <source>
        <strain>DSM 1100</strain>
    </source>
</reference>
<evidence type="ECO:0000256" key="1">
    <source>
        <dbReference type="ARBA" id="ARBA00022737"/>
    </source>
</evidence>
<dbReference type="Pfam" id="PF14559">
    <property type="entry name" value="TPR_19"/>
    <property type="match status" value="1"/>
</dbReference>
<dbReference type="Gene3D" id="1.25.40.10">
    <property type="entry name" value="Tetratricopeptide repeat domain"/>
    <property type="match status" value="2"/>
</dbReference>
<dbReference type="InterPro" id="IPR019734">
    <property type="entry name" value="TPR_rpt"/>
</dbReference>
<dbReference type="PANTHER" id="PTHR44943:SF8">
    <property type="entry name" value="TPR REPEAT-CONTAINING PROTEIN MJ0263"/>
    <property type="match status" value="1"/>
</dbReference>
<dbReference type="Pfam" id="PF13432">
    <property type="entry name" value="TPR_16"/>
    <property type="match status" value="1"/>
</dbReference>
<evidence type="ECO:0000256" key="4">
    <source>
        <dbReference type="SAM" id="Phobius"/>
    </source>
</evidence>
<evidence type="ECO:0000256" key="2">
    <source>
        <dbReference type="ARBA" id="ARBA00022803"/>
    </source>
</evidence>
<evidence type="ECO:0000313" key="6">
    <source>
        <dbReference type="Proteomes" id="UP000008461"/>
    </source>
</evidence>
<dbReference type="PANTHER" id="PTHR44943">
    <property type="entry name" value="CELLULOSE SYNTHASE OPERON PROTEIN C"/>
    <property type="match status" value="1"/>
</dbReference>
<feature type="transmembrane region" description="Helical" evidence="4">
    <location>
        <begin position="374"/>
        <end position="391"/>
    </location>
</feature>
<organism evidence="5 6">
    <name type="scientific">Haliscomenobacter hydrossis (strain ATCC 27775 / DSM 1100 / LMG 10767 / O)</name>
    <dbReference type="NCBI Taxonomy" id="760192"/>
    <lineage>
        <taxon>Bacteria</taxon>
        <taxon>Pseudomonadati</taxon>
        <taxon>Bacteroidota</taxon>
        <taxon>Saprospiria</taxon>
        <taxon>Saprospirales</taxon>
        <taxon>Haliscomenobacteraceae</taxon>
        <taxon>Haliscomenobacter</taxon>
    </lineage>
</organism>
<evidence type="ECO:0000313" key="5">
    <source>
        <dbReference type="EMBL" id="AEE53993.1"/>
    </source>
</evidence>
<feature type="transmembrane region" description="Helical" evidence="4">
    <location>
        <begin position="310"/>
        <end position="331"/>
    </location>
</feature>
<evidence type="ECO:0000256" key="3">
    <source>
        <dbReference type="PROSITE-ProRule" id="PRU00339"/>
    </source>
</evidence>
<keyword evidence="4" id="KW-0812">Transmembrane</keyword>
<keyword evidence="6" id="KW-1185">Reference proteome</keyword>
<dbReference type="EMBL" id="CP002691">
    <property type="protein sequence ID" value="AEE53993.1"/>
    <property type="molecule type" value="Genomic_DNA"/>
</dbReference>
<sequence length="423" mass="47798">MSQHLDRAQLLMEQRRLPEAEKELAQALQENPESGSVFRLLALCKIMGQNYPAALAPAQKALALDPDDPSNHYILAVVYFYNNQSDQAKSLIRSGLNLNPYMPNMFELAGEIAMHEDRWEEALFNAEKGLEIDPEDTELVNLRARALLKLNRTAEAEATMNYALYTDPHNSMSHANQGWVAVNQNNFEQAIASFKEALRLNPQNNHARAGLKEAIKAKNPLYRGILNYFLWMGKMQSGKQWWFIIGLYFLYRIVISLNKNYPALSFLFVPLIVLYVLFAFSTWIGQPVSNFFLRFHPLGKHALSSDENRAANWVGAQLLALLCIAILYWIAPEAGWLGWSKDRLFFALLVVGTMLIPVSGSFMAPVGSNARKQLAWYAIILAVFGFIPVLFPAAFVLLGVYGLGIFAYAFVANYILHRAARRF</sequence>
<keyword evidence="1" id="KW-0677">Repeat</keyword>
<dbReference type="OrthoDB" id="1489995at2"/>
<feature type="repeat" description="TPR" evidence="3">
    <location>
        <begin position="171"/>
        <end position="204"/>
    </location>
</feature>
<dbReference type="AlphaFoldDB" id="F4L3P3"/>
<accession>F4L3P3</accession>
<feature type="transmembrane region" description="Helical" evidence="4">
    <location>
        <begin position="263"/>
        <end position="284"/>
    </location>
</feature>
<dbReference type="InterPro" id="IPR013105">
    <property type="entry name" value="TPR_2"/>
</dbReference>
<dbReference type="RefSeq" id="WP_013768515.1">
    <property type="nucleotide sequence ID" value="NC_015510.1"/>
</dbReference>
<feature type="transmembrane region" description="Helical" evidence="4">
    <location>
        <begin position="241"/>
        <end position="257"/>
    </location>
</feature>
<feature type="transmembrane region" description="Helical" evidence="4">
    <location>
        <begin position="397"/>
        <end position="416"/>
    </location>
</feature>
<dbReference type="SMART" id="SM00028">
    <property type="entry name" value="TPR"/>
    <property type="match status" value="6"/>
</dbReference>
<protein>
    <submittedName>
        <fullName evidence="5">Tetratricopeptide TPR_1 repeat-containing protein</fullName>
    </submittedName>
</protein>
<proteinExistence type="predicted"/>
<feature type="transmembrane region" description="Helical" evidence="4">
    <location>
        <begin position="343"/>
        <end position="362"/>
    </location>
</feature>
<keyword evidence="4" id="KW-0472">Membrane</keyword>
<dbReference type="Proteomes" id="UP000008461">
    <property type="component" value="Chromosome"/>
</dbReference>